<dbReference type="EMBL" id="JABSTQ010009674">
    <property type="protein sequence ID" value="KAG0426912.1"/>
    <property type="molecule type" value="Genomic_DNA"/>
</dbReference>
<organism evidence="1 2">
    <name type="scientific">Ixodes persulcatus</name>
    <name type="common">Taiga tick</name>
    <dbReference type="NCBI Taxonomy" id="34615"/>
    <lineage>
        <taxon>Eukaryota</taxon>
        <taxon>Metazoa</taxon>
        <taxon>Ecdysozoa</taxon>
        <taxon>Arthropoda</taxon>
        <taxon>Chelicerata</taxon>
        <taxon>Arachnida</taxon>
        <taxon>Acari</taxon>
        <taxon>Parasitiformes</taxon>
        <taxon>Ixodida</taxon>
        <taxon>Ixodoidea</taxon>
        <taxon>Ixodidae</taxon>
        <taxon>Ixodinae</taxon>
        <taxon>Ixodes</taxon>
    </lineage>
</organism>
<accession>A0AC60Q045</accession>
<evidence type="ECO:0000313" key="1">
    <source>
        <dbReference type="EMBL" id="KAG0426912.1"/>
    </source>
</evidence>
<dbReference type="Proteomes" id="UP000805193">
    <property type="component" value="Unassembled WGS sequence"/>
</dbReference>
<reference evidence="1 2" key="1">
    <citation type="journal article" date="2020" name="Cell">
        <title>Large-Scale Comparative Analyses of Tick Genomes Elucidate Their Genetic Diversity and Vector Capacities.</title>
        <authorList>
            <consortium name="Tick Genome and Microbiome Consortium (TIGMIC)"/>
            <person name="Jia N."/>
            <person name="Wang J."/>
            <person name="Shi W."/>
            <person name="Du L."/>
            <person name="Sun Y."/>
            <person name="Zhan W."/>
            <person name="Jiang J.F."/>
            <person name="Wang Q."/>
            <person name="Zhang B."/>
            <person name="Ji P."/>
            <person name="Bell-Sakyi L."/>
            <person name="Cui X.M."/>
            <person name="Yuan T.T."/>
            <person name="Jiang B.G."/>
            <person name="Yang W.F."/>
            <person name="Lam T.T."/>
            <person name="Chang Q.C."/>
            <person name="Ding S.J."/>
            <person name="Wang X.J."/>
            <person name="Zhu J.G."/>
            <person name="Ruan X.D."/>
            <person name="Zhao L."/>
            <person name="Wei J.T."/>
            <person name="Ye R.Z."/>
            <person name="Que T.C."/>
            <person name="Du C.H."/>
            <person name="Zhou Y.H."/>
            <person name="Cheng J.X."/>
            <person name="Dai P.F."/>
            <person name="Guo W.B."/>
            <person name="Han X.H."/>
            <person name="Huang E.J."/>
            <person name="Li L.F."/>
            <person name="Wei W."/>
            <person name="Gao Y.C."/>
            <person name="Liu J.Z."/>
            <person name="Shao H.Z."/>
            <person name="Wang X."/>
            <person name="Wang C.C."/>
            <person name="Yang T.C."/>
            <person name="Huo Q.B."/>
            <person name="Li W."/>
            <person name="Chen H.Y."/>
            <person name="Chen S.E."/>
            <person name="Zhou L.G."/>
            <person name="Ni X.B."/>
            <person name="Tian J.H."/>
            <person name="Sheng Y."/>
            <person name="Liu T."/>
            <person name="Pan Y.S."/>
            <person name="Xia L.Y."/>
            <person name="Li J."/>
            <person name="Zhao F."/>
            <person name="Cao W.C."/>
        </authorList>
    </citation>
    <scope>NUCLEOTIDE SEQUENCE [LARGE SCALE GENOMIC DNA]</scope>
    <source>
        <strain evidence="1">Iper-2018</strain>
    </source>
</reference>
<keyword evidence="2" id="KW-1185">Reference proteome</keyword>
<sequence>MYGKFCRGLQGHRRSVLRSPTGDAEERKSETVLLDPPSFSPLTRSGPPEPLHQNKKLKWDHKVNLIGEKLINPMIHCCDKCSLPIIIYGRNIPCKHVFCFDCAKKSDKICYRCSDKVQRLEPSTLGTVFMCTFGESRQGKDSCRRTYLSQRDLQAHITHRHLKNASSNATAPQQSATAGHGHPPQQQLATAASAAPAHPPPRHLLVRDPRQHPPPVPVPVPHPPPSAMDMPRGAPMQPPPHMQQTPPPKPHPPDCNQSGPPAQIPVVSRSNLITVQIHDDSHKGGAGGGATLPPQMAGPPPPQYATPPHGVMAPPPPQGAYPPPQGAGPPMSYPPPAAQPPYTQAPPSYTTAPPPPPPPARIPPPQFVQHQPPPQFVQPPPPRFASPYEETGHPPAFHWSAATNMPPPPRPMAGPPPSAGPPPGTMMQREPQFRPTYYNQ</sequence>
<gene>
    <name evidence="1" type="ORF">HPB47_026005</name>
</gene>
<comment type="caution">
    <text evidence="1">The sequence shown here is derived from an EMBL/GenBank/DDBJ whole genome shotgun (WGS) entry which is preliminary data.</text>
</comment>
<proteinExistence type="predicted"/>
<protein>
    <submittedName>
        <fullName evidence="1">Uncharacterized protein</fullName>
    </submittedName>
</protein>
<name>A0AC60Q045_IXOPE</name>
<evidence type="ECO:0000313" key="2">
    <source>
        <dbReference type="Proteomes" id="UP000805193"/>
    </source>
</evidence>